<comment type="cofactor">
    <cofactor evidence="1 6">
        <name>heme</name>
        <dbReference type="ChEBI" id="CHEBI:30413"/>
    </cofactor>
</comment>
<dbReference type="Gene3D" id="1.10.630.10">
    <property type="entry name" value="Cytochrome P450"/>
    <property type="match status" value="1"/>
</dbReference>
<dbReference type="GO" id="GO:0020037">
    <property type="term" value="F:heme binding"/>
    <property type="evidence" value="ECO:0007669"/>
    <property type="project" value="InterPro"/>
</dbReference>
<organism evidence="8 9">
    <name type="scientific">Crepidotus variabilis</name>
    <dbReference type="NCBI Taxonomy" id="179855"/>
    <lineage>
        <taxon>Eukaryota</taxon>
        <taxon>Fungi</taxon>
        <taxon>Dikarya</taxon>
        <taxon>Basidiomycota</taxon>
        <taxon>Agaricomycotina</taxon>
        <taxon>Agaricomycetes</taxon>
        <taxon>Agaricomycetidae</taxon>
        <taxon>Agaricales</taxon>
        <taxon>Agaricineae</taxon>
        <taxon>Crepidotaceae</taxon>
        <taxon>Crepidotus</taxon>
    </lineage>
</organism>
<keyword evidence="7" id="KW-0732">Signal</keyword>
<comment type="caution">
    <text evidence="8">The sequence shown here is derived from an EMBL/GenBank/DDBJ whole genome shotgun (WGS) entry which is preliminary data.</text>
</comment>
<accession>A0A9P6EE51</accession>
<evidence type="ECO:0000256" key="2">
    <source>
        <dbReference type="ARBA" id="ARBA00010617"/>
    </source>
</evidence>
<dbReference type="GO" id="GO:0005506">
    <property type="term" value="F:iron ion binding"/>
    <property type="evidence" value="ECO:0007669"/>
    <property type="project" value="InterPro"/>
</dbReference>
<evidence type="ECO:0000256" key="1">
    <source>
        <dbReference type="ARBA" id="ARBA00001971"/>
    </source>
</evidence>
<dbReference type="PANTHER" id="PTHR24304:SF2">
    <property type="entry name" value="24-HYDROXYCHOLESTEROL 7-ALPHA-HYDROXYLASE"/>
    <property type="match status" value="1"/>
</dbReference>
<dbReference type="InterPro" id="IPR002403">
    <property type="entry name" value="Cyt_P450_E_grp-IV"/>
</dbReference>
<feature type="chain" id="PRO_5040296783" evidence="7">
    <location>
        <begin position="23"/>
        <end position="487"/>
    </location>
</feature>
<keyword evidence="4 6" id="KW-0479">Metal-binding</keyword>
<dbReference type="PRINTS" id="PR00465">
    <property type="entry name" value="EP450IV"/>
</dbReference>
<evidence type="ECO:0000256" key="4">
    <source>
        <dbReference type="ARBA" id="ARBA00022723"/>
    </source>
</evidence>
<keyword evidence="3 6" id="KW-0349">Heme</keyword>
<feature type="binding site" description="axial binding residue" evidence="6">
    <location>
        <position position="431"/>
    </location>
    <ligand>
        <name>heme</name>
        <dbReference type="ChEBI" id="CHEBI:30413"/>
    </ligand>
    <ligandPart>
        <name>Fe</name>
        <dbReference type="ChEBI" id="CHEBI:18248"/>
    </ligandPart>
</feature>
<dbReference type="InterPro" id="IPR050529">
    <property type="entry name" value="CYP450_sterol_14alpha_dmase"/>
</dbReference>
<dbReference type="GO" id="GO:0016705">
    <property type="term" value="F:oxidoreductase activity, acting on paired donors, with incorporation or reduction of molecular oxygen"/>
    <property type="evidence" value="ECO:0007669"/>
    <property type="project" value="InterPro"/>
</dbReference>
<dbReference type="EMBL" id="MU157864">
    <property type="protein sequence ID" value="KAF9527124.1"/>
    <property type="molecule type" value="Genomic_DNA"/>
</dbReference>
<evidence type="ECO:0000313" key="9">
    <source>
        <dbReference type="Proteomes" id="UP000807306"/>
    </source>
</evidence>
<feature type="signal peptide" evidence="7">
    <location>
        <begin position="1"/>
        <end position="22"/>
    </location>
</feature>
<evidence type="ECO:0000313" key="8">
    <source>
        <dbReference type="EMBL" id="KAF9527124.1"/>
    </source>
</evidence>
<evidence type="ECO:0000256" key="6">
    <source>
        <dbReference type="PIRSR" id="PIRSR602403-1"/>
    </source>
</evidence>
<dbReference type="InterPro" id="IPR001128">
    <property type="entry name" value="Cyt_P450"/>
</dbReference>
<dbReference type="AlphaFoldDB" id="A0A9P6EE51"/>
<dbReference type="Pfam" id="PF00067">
    <property type="entry name" value="p450"/>
    <property type="match status" value="1"/>
</dbReference>
<evidence type="ECO:0000256" key="3">
    <source>
        <dbReference type="ARBA" id="ARBA00022617"/>
    </source>
</evidence>
<dbReference type="Proteomes" id="UP000807306">
    <property type="component" value="Unassembled WGS sequence"/>
</dbReference>
<dbReference type="PANTHER" id="PTHR24304">
    <property type="entry name" value="CYTOCHROME P450 FAMILY 7"/>
    <property type="match status" value="1"/>
</dbReference>
<reference evidence="8" key="1">
    <citation type="submission" date="2020-11" db="EMBL/GenBank/DDBJ databases">
        <authorList>
            <consortium name="DOE Joint Genome Institute"/>
            <person name="Ahrendt S."/>
            <person name="Riley R."/>
            <person name="Andreopoulos W."/>
            <person name="Labutti K."/>
            <person name="Pangilinan J."/>
            <person name="Ruiz-Duenas F.J."/>
            <person name="Barrasa J.M."/>
            <person name="Sanchez-Garcia M."/>
            <person name="Camarero S."/>
            <person name="Miyauchi S."/>
            <person name="Serrano A."/>
            <person name="Linde D."/>
            <person name="Babiker R."/>
            <person name="Drula E."/>
            <person name="Ayuso-Fernandez I."/>
            <person name="Pacheco R."/>
            <person name="Padilla G."/>
            <person name="Ferreira P."/>
            <person name="Barriuso J."/>
            <person name="Kellner H."/>
            <person name="Castanera R."/>
            <person name="Alfaro M."/>
            <person name="Ramirez L."/>
            <person name="Pisabarro A.G."/>
            <person name="Kuo A."/>
            <person name="Tritt A."/>
            <person name="Lipzen A."/>
            <person name="He G."/>
            <person name="Yan M."/>
            <person name="Ng V."/>
            <person name="Cullen D."/>
            <person name="Martin F."/>
            <person name="Rosso M.-N."/>
            <person name="Henrissat B."/>
            <person name="Hibbett D."/>
            <person name="Martinez A.T."/>
            <person name="Grigoriev I.V."/>
        </authorList>
    </citation>
    <scope>NUCLEOTIDE SEQUENCE</scope>
    <source>
        <strain evidence="8">CBS 506.95</strain>
    </source>
</reference>
<proteinExistence type="inferred from homology"/>
<evidence type="ECO:0000256" key="5">
    <source>
        <dbReference type="ARBA" id="ARBA00023004"/>
    </source>
</evidence>
<dbReference type="OrthoDB" id="1055148at2759"/>
<dbReference type="SUPFAM" id="SSF48264">
    <property type="entry name" value="Cytochrome P450"/>
    <property type="match status" value="1"/>
</dbReference>
<name>A0A9P6EE51_9AGAR</name>
<dbReference type="GO" id="GO:0004497">
    <property type="term" value="F:monooxygenase activity"/>
    <property type="evidence" value="ECO:0007669"/>
    <property type="project" value="InterPro"/>
</dbReference>
<gene>
    <name evidence="8" type="ORF">CPB83DRAFT_432915</name>
</gene>
<evidence type="ECO:0000256" key="7">
    <source>
        <dbReference type="SAM" id="SignalP"/>
    </source>
</evidence>
<comment type="similarity">
    <text evidence="2">Belongs to the cytochrome P450 family.</text>
</comment>
<keyword evidence="5 6" id="KW-0408">Iron</keyword>
<keyword evidence="9" id="KW-1185">Reference proteome</keyword>
<sequence>MTFIELSLLFLTIFILFRLSSRSPKTYPGTTPYLRPWLPYIGSIGYALAPQEWMAKMHEKMGDVFTTTILGQYVTFVKGHKNVMRWAGATNKELDIGEAYKKLAGNLIGRDVFEIGASRTMYEAIAPSRLDSIQPALYAFTCKFVSSKLPSSTEWSSPTDITPLLVEGTLQLAAWALCGRHLAETHGAELAENFRVLENDLSVLGLLLNFPTPAVKRRDQAKKRAFEIIQAEFKERIRAIREGEEVDDDFMSVVLGETVDDELLSSGNDDDIVKAVRKNILIVYGIIWGAHTNTASSASATFCDLLSSPSHISTILSQRGNSDDFIFTEQTHLLRCLTETFRRHSTGTLVRLASEPFPISESGELVAPPGFVLVSPEPYSLSPSTYPDPASFNPDRYAPSVFPHALDAVQSPSVSANAGLLAAWGLGKHACPGRFLAYRMVGNLVLAILAGWEVEMVGEPPKWKGLGTGGIDRAEGPVMVRWRKRIN</sequence>
<protein>
    <submittedName>
        <fullName evidence="8">Cytochrome P450</fullName>
    </submittedName>
</protein>
<dbReference type="InterPro" id="IPR036396">
    <property type="entry name" value="Cyt_P450_sf"/>
</dbReference>